<feature type="domain" description="V-SNARE coiled-coil homology" evidence="10">
    <location>
        <begin position="145"/>
        <end position="205"/>
    </location>
</feature>
<organism evidence="11 12">
    <name type="scientific">Gonapodya prolifera (strain JEL478)</name>
    <name type="common">Monoblepharis prolifera</name>
    <dbReference type="NCBI Taxonomy" id="1344416"/>
    <lineage>
        <taxon>Eukaryota</taxon>
        <taxon>Fungi</taxon>
        <taxon>Fungi incertae sedis</taxon>
        <taxon>Chytridiomycota</taxon>
        <taxon>Chytridiomycota incertae sedis</taxon>
        <taxon>Monoblepharidomycetes</taxon>
        <taxon>Monoblepharidales</taxon>
        <taxon>Gonapodyaceae</taxon>
        <taxon>Gonapodya</taxon>
    </lineage>
</organism>
<dbReference type="EMBL" id="KQ965733">
    <property type="protein sequence ID" value="KXS21331.1"/>
    <property type="molecule type" value="Genomic_DNA"/>
</dbReference>
<dbReference type="Pfam" id="PF13774">
    <property type="entry name" value="Longin"/>
    <property type="match status" value="1"/>
</dbReference>
<dbReference type="Gene3D" id="3.30.450.50">
    <property type="entry name" value="Longin domain"/>
    <property type="match status" value="1"/>
</dbReference>
<dbReference type="STRING" id="1344416.A0A139AX55"/>
<dbReference type="GO" id="GO:0000329">
    <property type="term" value="C:fungal-type vacuole membrane"/>
    <property type="evidence" value="ECO:0007669"/>
    <property type="project" value="EnsemblFungi"/>
</dbReference>
<dbReference type="InterPro" id="IPR010908">
    <property type="entry name" value="Longin_dom"/>
</dbReference>
<dbReference type="InterPro" id="IPR045848">
    <property type="entry name" value="R-SNARE_YKT6"/>
</dbReference>
<dbReference type="GO" id="GO:0005768">
    <property type="term" value="C:endosome"/>
    <property type="evidence" value="ECO:0007669"/>
    <property type="project" value="EnsemblFungi"/>
</dbReference>
<dbReference type="SMART" id="SM01270">
    <property type="entry name" value="Longin"/>
    <property type="match status" value="1"/>
</dbReference>
<dbReference type="GO" id="GO:0016409">
    <property type="term" value="F:palmitoyltransferase activity"/>
    <property type="evidence" value="ECO:0007669"/>
    <property type="project" value="EnsemblFungi"/>
</dbReference>
<dbReference type="Pfam" id="PF00957">
    <property type="entry name" value="Synaptobrevin"/>
    <property type="match status" value="1"/>
</dbReference>
<feature type="domain" description="Longin" evidence="9">
    <location>
        <begin position="8"/>
        <end position="106"/>
    </location>
</feature>
<dbReference type="OMA" id="HYIGIIR"/>
<evidence type="ECO:0000313" key="12">
    <source>
        <dbReference type="Proteomes" id="UP000070544"/>
    </source>
</evidence>
<keyword evidence="5" id="KW-0449">Lipoprotein</keyword>
<keyword evidence="8" id="KW-0175">Coiled coil</keyword>
<sequence>MRVLGIAIVQQATPGNILLAEFDLSSFGFFERGAVNEFLLFTSRTLAERTKSGERQKVEQAEQKVVAYVHARPEGATGVLISDLEYPLRAAFSILNKVLDEFFTRFPATGRSDAWAGLEPARTQTLWPELKGYVSKFQDPHAADPFLRVQKELDETKIVLHKTMESLLQRGEKLDDLVARSDMLSQQSKLFYTTAKKTNACCSWT</sequence>
<protein>
    <submittedName>
        <fullName evidence="11">Snare-like protein</fullName>
    </submittedName>
</protein>
<keyword evidence="4" id="KW-0564">Palmitate</keyword>
<dbReference type="PANTHER" id="PTHR45806">
    <property type="entry name" value="SYNAPTOBREVIN HOMOLOG YKT6"/>
    <property type="match status" value="1"/>
</dbReference>
<dbReference type="GO" id="GO:0006891">
    <property type="term" value="P:intra-Golgi vesicle-mediated transport"/>
    <property type="evidence" value="ECO:0007669"/>
    <property type="project" value="EnsemblFungi"/>
</dbReference>
<dbReference type="Proteomes" id="UP000070544">
    <property type="component" value="Unassembled WGS sequence"/>
</dbReference>
<dbReference type="OrthoDB" id="27923at2759"/>
<keyword evidence="2" id="KW-0488">Methylation</keyword>
<evidence type="ECO:0000313" key="11">
    <source>
        <dbReference type="EMBL" id="KXS21331.1"/>
    </source>
</evidence>
<comment type="similarity">
    <text evidence="1">Belongs to the synaptobrevin family.</text>
</comment>
<dbReference type="GO" id="GO:0005789">
    <property type="term" value="C:endoplasmic reticulum membrane"/>
    <property type="evidence" value="ECO:0007669"/>
    <property type="project" value="EnsemblFungi"/>
</dbReference>
<evidence type="ECO:0000256" key="1">
    <source>
        <dbReference type="ARBA" id="ARBA00008025"/>
    </source>
</evidence>
<evidence type="ECO:0000256" key="5">
    <source>
        <dbReference type="ARBA" id="ARBA00023288"/>
    </source>
</evidence>
<dbReference type="AlphaFoldDB" id="A0A139AX55"/>
<dbReference type="SUPFAM" id="SSF64356">
    <property type="entry name" value="SNARE-like"/>
    <property type="match status" value="1"/>
</dbReference>
<evidence type="ECO:0000259" key="10">
    <source>
        <dbReference type="PROSITE" id="PS50892"/>
    </source>
</evidence>
<dbReference type="CDD" id="cd15867">
    <property type="entry name" value="R-SNARE_YKT6"/>
    <property type="match status" value="1"/>
</dbReference>
<dbReference type="Gene3D" id="1.20.5.110">
    <property type="match status" value="1"/>
</dbReference>
<evidence type="ECO:0000256" key="6">
    <source>
        <dbReference type="ARBA" id="ARBA00023289"/>
    </source>
</evidence>
<dbReference type="CDD" id="cd14824">
    <property type="entry name" value="Longin"/>
    <property type="match status" value="1"/>
</dbReference>
<proteinExistence type="inferred from homology"/>
<dbReference type="InterPro" id="IPR011012">
    <property type="entry name" value="Longin-like_dom_sf"/>
</dbReference>
<evidence type="ECO:0000256" key="8">
    <source>
        <dbReference type="PROSITE-ProRule" id="PRU00290"/>
    </source>
</evidence>
<dbReference type="PROSITE" id="PS50892">
    <property type="entry name" value="V_SNARE"/>
    <property type="match status" value="1"/>
</dbReference>
<evidence type="ECO:0000256" key="2">
    <source>
        <dbReference type="ARBA" id="ARBA00022481"/>
    </source>
</evidence>
<dbReference type="GO" id="GO:0031201">
    <property type="term" value="C:SNARE complex"/>
    <property type="evidence" value="ECO:0007669"/>
    <property type="project" value="EnsemblFungi"/>
</dbReference>
<keyword evidence="12" id="KW-1185">Reference proteome</keyword>
<evidence type="ECO:0000259" key="9">
    <source>
        <dbReference type="PROSITE" id="PS50859"/>
    </source>
</evidence>
<dbReference type="PROSITE" id="PS50859">
    <property type="entry name" value="LONGIN"/>
    <property type="match status" value="1"/>
</dbReference>
<dbReference type="GO" id="GO:0005484">
    <property type="term" value="F:SNAP receptor activity"/>
    <property type="evidence" value="ECO:0007669"/>
    <property type="project" value="EnsemblFungi"/>
</dbReference>
<comment type="subcellular location">
    <subcellularLocation>
        <location evidence="7">Endomembrane system</location>
        <topology evidence="7">Lipid-anchor</topology>
        <orientation evidence="7">Cytoplasmic side</orientation>
    </subcellularLocation>
</comment>
<accession>A0A139AX55</accession>
<dbReference type="GO" id="GO:0006888">
    <property type="term" value="P:endoplasmic reticulum to Golgi vesicle-mediated transport"/>
    <property type="evidence" value="ECO:0007669"/>
    <property type="project" value="EnsemblFungi"/>
</dbReference>
<keyword evidence="6" id="KW-0636">Prenylation</keyword>
<gene>
    <name evidence="11" type="ORF">M427DRAFT_130828</name>
</gene>
<dbReference type="PANTHER" id="PTHR45806:SF1">
    <property type="entry name" value="SYNAPTOBREVIN HOMOLOG YKT6"/>
    <property type="match status" value="1"/>
</dbReference>
<evidence type="ECO:0000256" key="7">
    <source>
        <dbReference type="ARBA" id="ARBA00046278"/>
    </source>
</evidence>
<name>A0A139AX55_GONPJ</name>
<evidence type="ECO:0000256" key="3">
    <source>
        <dbReference type="ARBA" id="ARBA00023136"/>
    </source>
</evidence>
<dbReference type="GO" id="GO:0033106">
    <property type="term" value="C:cis-Golgi network membrane"/>
    <property type="evidence" value="ECO:0007669"/>
    <property type="project" value="EnsemblFungi"/>
</dbReference>
<evidence type="ECO:0000256" key="4">
    <source>
        <dbReference type="ARBA" id="ARBA00023139"/>
    </source>
</evidence>
<dbReference type="GO" id="GO:0006886">
    <property type="term" value="P:intracellular protein transport"/>
    <property type="evidence" value="ECO:0007669"/>
    <property type="project" value="EnsemblFungi"/>
</dbReference>
<dbReference type="SUPFAM" id="SSF58038">
    <property type="entry name" value="SNARE fusion complex"/>
    <property type="match status" value="1"/>
</dbReference>
<dbReference type="GO" id="GO:0042144">
    <property type="term" value="P:vacuole fusion, non-autophagic"/>
    <property type="evidence" value="ECO:0007669"/>
    <property type="project" value="EnsemblFungi"/>
</dbReference>
<reference evidence="11 12" key="1">
    <citation type="journal article" date="2015" name="Genome Biol. Evol.">
        <title>Phylogenomic analyses indicate that early fungi evolved digesting cell walls of algal ancestors of land plants.</title>
        <authorList>
            <person name="Chang Y."/>
            <person name="Wang S."/>
            <person name="Sekimoto S."/>
            <person name="Aerts A.L."/>
            <person name="Choi C."/>
            <person name="Clum A."/>
            <person name="LaButti K.M."/>
            <person name="Lindquist E.A."/>
            <person name="Yee Ngan C."/>
            <person name="Ohm R.A."/>
            <person name="Salamov A.A."/>
            <person name="Grigoriev I.V."/>
            <person name="Spatafora J.W."/>
            <person name="Berbee M.L."/>
        </authorList>
    </citation>
    <scope>NUCLEOTIDE SEQUENCE [LARGE SCALE GENOMIC DNA]</scope>
    <source>
        <strain evidence="11 12">JEL478</strain>
    </source>
</reference>
<dbReference type="GO" id="GO:0000421">
    <property type="term" value="C:autophagosome membrane"/>
    <property type="evidence" value="ECO:0007669"/>
    <property type="project" value="EnsemblFungi"/>
</dbReference>
<dbReference type="GO" id="GO:0061909">
    <property type="term" value="P:autophagosome-lysosome fusion"/>
    <property type="evidence" value="ECO:0007669"/>
    <property type="project" value="EnsemblFungi"/>
</dbReference>
<dbReference type="InterPro" id="IPR042855">
    <property type="entry name" value="V_SNARE_CC"/>
</dbReference>
<keyword evidence="3" id="KW-0472">Membrane</keyword>